<feature type="region of interest" description="Disordered" evidence="1">
    <location>
        <begin position="27"/>
        <end position="152"/>
    </location>
</feature>
<protein>
    <submittedName>
        <fullName evidence="2">Uncharacterized protein</fullName>
    </submittedName>
</protein>
<evidence type="ECO:0000256" key="1">
    <source>
        <dbReference type="SAM" id="MobiDB-lite"/>
    </source>
</evidence>
<feature type="compositionally biased region" description="Low complexity" evidence="1">
    <location>
        <begin position="54"/>
        <end position="73"/>
    </location>
</feature>
<proteinExistence type="predicted"/>
<gene>
    <name evidence="2" type="ORF">SHKM778_78160</name>
</gene>
<feature type="compositionally biased region" description="Basic and acidic residues" evidence="1">
    <location>
        <begin position="42"/>
        <end position="53"/>
    </location>
</feature>
<organism evidence="2">
    <name type="scientific">Streptomyces haneummycinicus</name>
    <dbReference type="NCBI Taxonomy" id="3074435"/>
    <lineage>
        <taxon>Bacteria</taxon>
        <taxon>Bacillati</taxon>
        <taxon>Actinomycetota</taxon>
        <taxon>Actinomycetes</taxon>
        <taxon>Kitasatosporales</taxon>
        <taxon>Streptomycetaceae</taxon>
        <taxon>Streptomyces</taxon>
    </lineage>
</organism>
<name>A0AAT9HUY6_9ACTN</name>
<reference evidence="2" key="1">
    <citation type="submission" date="2024-06" db="EMBL/GenBank/DDBJ databases">
        <authorList>
            <consortium name="consrtm"/>
            <person name="Uemura M."/>
            <person name="Terahara T."/>
        </authorList>
    </citation>
    <scope>NUCLEOTIDE SEQUENCE</scope>
    <source>
        <strain evidence="2">KM77-8</strain>
    </source>
</reference>
<reference evidence="2" key="2">
    <citation type="submission" date="2024-07" db="EMBL/GenBank/DDBJ databases">
        <title>Streptomyces haneummycinica sp. nov., a new antibiotic-producing actinobacterium isolated from marine sediment.</title>
        <authorList>
            <person name="Uemura M."/>
            <person name="Hamada M."/>
            <person name="Hirano S."/>
            <person name="Kobayashi K."/>
            <person name="Ohshiro T."/>
            <person name="Kobayashi T."/>
            <person name="Terahara T."/>
        </authorList>
    </citation>
    <scope>NUCLEOTIDE SEQUENCE</scope>
    <source>
        <strain evidence="2">KM77-8</strain>
    </source>
</reference>
<sequence>MPPLWGTHRRPVYREVWSEYVRSALLRRLAEEVPGPDTGARSAEREREREEQRPAVSAPRPVRARPPVVSAVSTVPDTQQRDAVQGTPTPTPVPVAVSGPEHARACADPTPPPPRPTTAPGSCLPYGRARCGRGNRTAPSRPLRWSWTPNWS</sequence>
<dbReference type="AlphaFoldDB" id="A0AAT9HUY6"/>
<evidence type="ECO:0000313" key="2">
    <source>
        <dbReference type="EMBL" id="BFO21428.1"/>
    </source>
</evidence>
<accession>A0AAT9HUY6</accession>
<dbReference type="EMBL" id="AP035768">
    <property type="protein sequence ID" value="BFO21428.1"/>
    <property type="molecule type" value="Genomic_DNA"/>
</dbReference>